<gene>
    <name evidence="3" type="ORF">ACFQ2F_02730</name>
</gene>
<keyword evidence="1" id="KW-0472">Membrane</keyword>
<accession>A0ABW3J6E9</accession>
<dbReference type="InterPro" id="IPR014729">
    <property type="entry name" value="Rossmann-like_a/b/a_fold"/>
</dbReference>
<evidence type="ECO:0000313" key="3">
    <source>
        <dbReference type="EMBL" id="MFD0986010.1"/>
    </source>
</evidence>
<keyword evidence="1" id="KW-1133">Transmembrane helix</keyword>
<organism evidence="3 4">
    <name type="scientific">Methyloligella solikamskensis</name>
    <dbReference type="NCBI Taxonomy" id="1177756"/>
    <lineage>
        <taxon>Bacteria</taxon>
        <taxon>Pseudomonadati</taxon>
        <taxon>Pseudomonadota</taxon>
        <taxon>Alphaproteobacteria</taxon>
        <taxon>Hyphomicrobiales</taxon>
        <taxon>Hyphomicrobiaceae</taxon>
        <taxon>Methyloligella</taxon>
    </lineage>
</organism>
<evidence type="ECO:0000256" key="1">
    <source>
        <dbReference type="SAM" id="Phobius"/>
    </source>
</evidence>
<dbReference type="RefSeq" id="WP_379085343.1">
    <property type="nucleotide sequence ID" value="NZ_JBHTJO010000001.1"/>
</dbReference>
<dbReference type="Gene3D" id="3.40.50.620">
    <property type="entry name" value="HUPs"/>
    <property type="match status" value="1"/>
</dbReference>
<dbReference type="Pfam" id="PF02698">
    <property type="entry name" value="DUF218"/>
    <property type="match status" value="1"/>
</dbReference>
<feature type="transmembrane region" description="Helical" evidence="1">
    <location>
        <begin position="21"/>
        <end position="41"/>
    </location>
</feature>
<dbReference type="EMBL" id="JBHTJO010000001">
    <property type="protein sequence ID" value="MFD0986010.1"/>
    <property type="molecule type" value="Genomic_DNA"/>
</dbReference>
<dbReference type="InterPro" id="IPR051599">
    <property type="entry name" value="Cell_Envelope_Assoc"/>
</dbReference>
<comment type="caution">
    <text evidence="3">The sequence shown here is derived from an EMBL/GenBank/DDBJ whole genome shotgun (WGS) entry which is preliminary data.</text>
</comment>
<dbReference type="PANTHER" id="PTHR30336:SF4">
    <property type="entry name" value="ENVELOPE BIOGENESIS FACTOR ELYC"/>
    <property type="match status" value="1"/>
</dbReference>
<evidence type="ECO:0000313" key="4">
    <source>
        <dbReference type="Proteomes" id="UP001597102"/>
    </source>
</evidence>
<evidence type="ECO:0000259" key="2">
    <source>
        <dbReference type="Pfam" id="PF02698"/>
    </source>
</evidence>
<dbReference type="Proteomes" id="UP001597102">
    <property type="component" value="Unassembled WGS sequence"/>
</dbReference>
<protein>
    <submittedName>
        <fullName evidence="3">YdcF family protein</fullName>
    </submittedName>
</protein>
<reference evidence="4" key="1">
    <citation type="journal article" date="2019" name="Int. J. Syst. Evol. Microbiol.">
        <title>The Global Catalogue of Microorganisms (GCM) 10K type strain sequencing project: providing services to taxonomists for standard genome sequencing and annotation.</title>
        <authorList>
            <consortium name="The Broad Institute Genomics Platform"/>
            <consortium name="The Broad Institute Genome Sequencing Center for Infectious Disease"/>
            <person name="Wu L."/>
            <person name="Ma J."/>
        </authorList>
    </citation>
    <scope>NUCLEOTIDE SEQUENCE [LARGE SCALE GENOMIC DNA]</scope>
    <source>
        <strain evidence="4">CCUG 61697</strain>
    </source>
</reference>
<feature type="domain" description="DUF218" evidence="2">
    <location>
        <begin position="55"/>
        <end position="194"/>
    </location>
</feature>
<keyword evidence="1" id="KW-0812">Transmembrane</keyword>
<dbReference type="PANTHER" id="PTHR30336">
    <property type="entry name" value="INNER MEMBRANE PROTEIN, PROBABLE PERMEASE"/>
    <property type="match status" value="1"/>
</dbReference>
<proteinExistence type="predicted"/>
<keyword evidence="4" id="KW-1185">Reference proteome</keyword>
<name>A0ABW3J6E9_9HYPH</name>
<sequence>MSEAETISNEGTGLLYALLRAGFNVLLLVVAVLLVGFVLFVSSIERDINDPPKADGISVLTGDTARIDEAMSLLANGKAQRLLISGVYQKTTKKELEALGTRNSQYLSCCVDLDHEAQNTIDNATETSAWAAKHGYSSVIIVTSNYHMPRALAELGRTMPAVDLYPYPVIDKKVHLDDWWLYPGTTKLLMSEYLKYLPAMVRLAATRVVSKIVYGEWRSRPEEIDEP</sequence>
<dbReference type="CDD" id="cd06259">
    <property type="entry name" value="YdcF-like"/>
    <property type="match status" value="1"/>
</dbReference>
<dbReference type="InterPro" id="IPR003848">
    <property type="entry name" value="DUF218"/>
</dbReference>